<sequence length="55" mass="6240">MFLLHLERCGCWSYSVREILMCIWSAHGLLNPRDVGGHCLLRVDKIKKATASLVV</sequence>
<gene>
    <name evidence="1" type="ORF">O998_00550</name>
</gene>
<reference evidence="1 2" key="1">
    <citation type="submission" date="2019-12" db="EMBL/GenBank/DDBJ databases">
        <title>A sheep strain of Anaplasma phagocytophilum contains multiple genomes.</title>
        <authorList>
            <person name="Barbet A.F."/>
            <person name="Crosby F.L."/>
            <person name="Eskeland S."/>
            <person name="Stuen S."/>
            <person name="Granquist E.G."/>
            <person name="Munderloh U.G."/>
        </authorList>
    </citation>
    <scope>NUCLEOTIDE SEQUENCE [LARGE SCALE GENOMIC DNA]</scope>
    <source>
        <strain evidence="1 2">Norway Variant 1</strain>
    </source>
</reference>
<dbReference type="AlphaFoldDB" id="A0A7H9DZ26"/>
<name>A0A7H9DZ26_ANAPH</name>
<dbReference type="Proteomes" id="UP000510938">
    <property type="component" value="Chromosome"/>
</dbReference>
<proteinExistence type="predicted"/>
<accession>A0A7H9DZ26</accession>
<evidence type="ECO:0000313" key="1">
    <source>
        <dbReference type="EMBL" id="QLL66409.1"/>
    </source>
</evidence>
<evidence type="ECO:0000313" key="2">
    <source>
        <dbReference type="Proteomes" id="UP000510938"/>
    </source>
</evidence>
<dbReference type="RefSeq" id="WP_155638068.1">
    <property type="nucleotide sequence ID" value="NZ_CP046639.1"/>
</dbReference>
<protein>
    <submittedName>
        <fullName evidence="1">Uncharacterized protein</fullName>
    </submittedName>
</protein>
<organism evidence="1 2">
    <name type="scientific">Anaplasma phagocytophilum str. Norway variant1</name>
    <dbReference type="NCBI Taxonomy" id="1392506"/>
    <lineage>
        <taxon>Bacteria</taxon>
        <taxon>Pseudomonadati</taxon>
        <taxon>Pseudomonadota</taxon>
        <taxon>Alphaproteobacteria</taxon>
        <taxon>Rickettsiales</taxon>
        <taxon>Anaplasmataceae</taxon>
        <taxon>Anaplasma</taxon>
        <taxon>phagocytophilum group</taxon>
    </lineage>
</organism>
<dbReference type="EMBL" id="CP046639">
    <property type="protein sequence ID" value="QLL66409.1"/>
    <property type="molecule type" value="Genomic_DNA"/>
</dbReference>